<organism evidence="1 2">
    <name type="scientific">Ensifer adhaerens</name>
    <name type="common">Sinorhizobium morelense</name>
    <dbReference type="NCBI Taxonomy" id="106592"/>
    <lineage>
        <taxon>Bacteria</taxon>
        <taxon>Pseudomonadati</taxon>
        <taxon>Pseudomonadota</taxon>
        <taxon>Alphaproteobacteria</taxon>
        <taxon>Hyphomicrobiales</taxon>
        <taxon>Rhizobiaceae</taxon>
        <taxon>Sinorhizobium/Ensifer group</taxon>
        <taxon>Ensifer</taxon>
    </lineage>
</organism>
<dbReference type="RefSeq" id="WP_053247429.1">
    <property type="nucleotide sequence ID" value="NZ_LGAP01000001.1"/>
</dbReference>
<dbReference type="Proteomes" id="UP000037425">
    <property type="component" value="Unassembled WGS sequence"/>
</dbReference>
<gene>
    <name evidence="1" type="ORF">AC244_03765</name>
</gene>
<accession>A0A0L8C797</accession>
<dbReference type="PATRIC" id="fig|106592.7.peg.801"/>
<evidence type="ECO:0000313" key="2">
    <source>
        <dbReference type="Proteomes" id="UP000037425"/>
    </source>
</evidence>
<sequence length="156" mass="17681">MKSEPIEIYHPRRVSNLGQWDIGDLKLKAYGLVAEDKEVESAMVTLAQSFVRQDVLPRVTDEGHDNGLGFVIIHPGELGVSISAHWWIQGSVLCQHIYRKLYSATEPMDTVKRPVIACVWELALINAEQEAWRKTMMKREPSPSAYMDARVDFEAA</sequence>
<protein>
    <submittedName>
        <fullName evidence="1">Uncharacterized protein</fullName>
    </submittedName>
</protein>
<reference evidence="2" key="1">
    <citation type="submission" date="2015-07" db="EMBL/GenBank/DDBJ databases">
        <title>Whole genome sequence of an Ensifer adhaerens strain isolated from a cave pool in the Wind Cave National Park.</title>
        <authorList>
            <person name="Eng W.W.H."/>
            <person name="Gan H.M."/>
            <person name="Barton H.A."/>
            <person name="Savka M.A."/>
        </authorList>
    </citation>
    <scope>NUCLEOTIDE SEQUENCE [LARGE SCALE GENOMIC DNA]</scope>
    <source>
        <strain evidence="2">SD006</strain>
    </source>
</reference>
<comment type="caution">
    <text evidence="1">The sequence shown here is derived from an EMBL/GenBank/DDBJ whole genome shotgun (WGS) entry which is preliminary data.</text>
</comment>
<dbReference type="EMBL" id="LGAP01000001">
    <property type="protein sequence ID" value="KOF22633.1"/>
    <property type="molecule type" value="Genomic_DNA"/>
</dbReference>
<evidence type="ECO:0000313" key="1">
    <source>
        <dbReference type="EMBL" id="KOF22633.1"/>
    </source>
</evidence>
<proteinExistence type="predicted"/>
<name>A0A0L8C797_ENSAD</name>
<dbReference type="AlphaFoldDB" id="A0A0L8C797"/>